<dbReference type="AlphaFoldDB" id="A0A8J3HWJ2"/>
<evidence type="ECO:0000313" key="2">
    <source>
        <dbReference type="Proteomes" id="UP000612362"/>
    </source>
</evidence>
<name>A0A8J3HWJ2_9CHLR</name>
<proteinExistence type="predicted"/>
<organism evidence="1 2">
    <name type="scientific">Ktedonospora formicarum</name>
    <dbReference type="NCBI Taxonomy" id="2778364"/>
    <lineage>
        <taxon>Bacteria</taxon>
        <taxon>Bacillati</taxon>
        <taxon>Chloroflexota</taxon>
        <taxon>Ktedonobacteria</taxon>
        <taxon>Ktedonobacterales</taxon>
        <taxon>Ktedonobacteraceae</taxon>
        <taxon>Ktedonospora</taxon>
    </lineage>
</organism>
<comment type="caution">
    <text evidence="1">The sequence shown here is derived from an EMBL/GenBank/DDBJ whole genome shotgun (WGS) entry which is preliminary data.</text>
</comment>
<gene>
    <name evidence="1" type="ORF">KSX_27040</name>
</gene>
<protein>
    <submittedName>
        <fullName evidence="1">Uncharacterized protein</fullName>
    </submittedName>
</protein>
<evidence type="ECO:0000313" key="1">
    <source>
        <dbReference type="EMBL" id="GHO44541.1"/>
    </source>
</evidence>
<dbReference type="EMBL" id="BNJF01000001">
    <property type="protein sequence ID" value="GHO44541.1"/>
    <property type="molecule type" value="Genomic_DNA"/>
</dbReference>
<accession>A0A8J3HWJ2</accession>
<reference evidence="1" key="1">
    <citation type="submission" date="2020-10" db="EMBL/GenBank/DDBJ databases">
        <title>Taxonomic study of unclassified bacteria belonging to the class Ktedonobacteria.</title>
        <authorList>
            <person name="Yabe S."/>
            <person name="Wang C.M."/>
            <person name="Zheng Y."/>
            <person name="Sakai Y."/>
            <person name="Cavaletti L."/>
            <person name="Monciardini P."/>
            <person name="Donadio S."/>
        </authorList>
    </citation>
    <scope>NUCLEOTIDE SEQUENCE</scope>
    <source>
        <strain evidence="1">SOSP1-1</strain>
    </source>
</reference>
<keyword evidence="2" id="KW-1185">Reference proteome</keyword>
<dbReference type="Proteomes" id="UP000612362">
    <property type="component" value="Unassembled WGS sequence"/>
</dbReference>
<sequence length="110" mass="12398">MDINTLYTRYQKAKGAAEKRPLSDKQAQADMAAYERAVAGLFLAVRDTKPERARGRVLYLIECLQKQSARLASTKQNTDPELRTFLARRLDAIVSELTATMLNNPGRTVR</sequence>
<dbReference type="RefSeq" id="WP_220193924.1">
    <property type="nucleotide sequence ID" value="NZ_BNJF01000001.1"/>
</dbReference>